<protein>
    <submittedName>
        <fullName evidence="1">Uncharacterized protein</fullName>
    </submittedName>
</protein>
<organism evidence="1 2">
    <name type="scientific">Microcoleus asticus IPMA8</name>
    <dbReference type="NCBI Taxonomy" id="2563858"/>
    <lineage>
        <taxon>Bacteria</taxon>
        <taxon>Bacillati</taxon>
        <taxon>Cyanobacteriota</taxon>
        <taxon>Cyanophyceae</taxon>
        <taxon>Oscillatoriophycideae</taxon>
        <taxon>Oscillatoriales</taxon>
        <taxon>Microcoleaceae</taxon>
        <taxon>Microcoleus</taxon>
        <taxon>Microcoleus asticus</taxon>
    </lineage>
</organism>
<dbReference type="Proteomes" id="UP000702425">
    <property type="component" value="Unassembled WGS sequence"/>
</dbReference>
<comment type="caution">
    <text evidence="1">The sequence shown here is derived from an EMBL/GenBank/DDBJ whole genome shotgun (WGS) entry which is preliminary data.</text>
</comment>
<dbReference type="EMBL" id="SRRZ01000006">
    <property type="protein sequence ID" value="NQE32841.1"/>
    <property type="molecule type" value="Genomic_DNA"/>
</dbReference>
<proteinExistence type="predicted"/>
<gene>
    <name evidence="1" type="ORF">E5S67_00558</name>
</gene>
<sequence length="32" mass="3822">MKYLGMSDRYQGLEQTYSCILVFEVVLIIFNF</sequence>
<name>A0ABX2CRL0_9CYAN</name>
<reference evidence="1 2" key="1">
    <citation type="journal article" date="2020" name="Sci. Rep.">
        <title>A novel cyanobacterial geosmin producer, revising GeoA distribution and dispersion patterns in Bacteria.</title>
        <authorList>
            <person name="Churro C."/>
            <person name="Semedo-Aguiar A.P."/>
            <person name="Silva A.D."/>
            <person name="Pereira-Leal J.B."/>
            <person name="Leite R.B."/>
        </authorList>
    </citation>
    <scope>NUCLEOTIDE SEQUENCE [LARGE SCALE GENOMIC DNA]</scope>
    <source>
        <strain evidence="1 2">IPMA8</strain>
    </source>
</reference>
<evidence type="ECO:0000313" key="2">
    <source>
        <dbReference type="Proteomes" id="UP000702425"/>
    </source>
</evidence>
<keyword evidence="2" id="KW-1185">Reference proteome</keyword>
<accession>A0ABX2CRL0</accession>
<evidence type="ECO:0000313" key="1">
    <source>
        <dbReference type="EMBL" id="NQE32841.1"/>
    </source>
</evidence>